<dbReference type="EMBL" id="JAHSPR010000002">
    <property type="protein sequence ID" value="MBV4396473.1"/>
    <property type="molecule type" value="Genomic_DNA"/>
</dbReference>
<keyword evidence="3" id="KW-1185">Reference proteome</keyword>
<dbReference type="PANTHER" id="PTHR21240">
    <property type="entry name" value="2-AMINO-3-CARBOXYLMUCONATE-6-SEMIALDEHYDE DECARBOXYLASE"/>
    <property type="match status" value="1"/>
</dbReference>
<feature type="domain" description="Amidohydrolase-related" evidence="1">
    <location>
        <begin position="13"/>
        <end position="322"/>
    </location>
</feature>
<dbReference type="PANTHER" id="PTHR21240:SF28">
    <property type="entry name" value="ISO-OROTATE DECARBOXYLASE (EUROFUNG)"/>
    <property type="match status" value="1"/>
</dbReference>
<sequence>MNQQEGLKHASVIDMHAHIVLAETMGAAGDYGPFLGKYPDNTPYFQIGKTYRLNGVKYEGSPFMDVDCRLEKMAESGIDYQVLSPNPLTYFHFIPAQEAIRFCRIHNDAVARLVGNNSQKLGAFAALPMQDPKAASEELKRAVNELNLMGAGFGTDMPLRLHDPAMDIVYETAAELGVPLYIHPSPAGIDGPEGDPVLRHFELDIVAGFTCQETLAIGSLVYGGVLERHENLKICISHGGGAVAMTRYRMAQAARKRPWSPASLRETGNFEAMLKRLWVDTHIGHPKGIELLSETFGADHLVYGTNFAGWDMPDNLDSHALPGFLADNARKLLCRT</sequence>
<evidence type="ECO:0000313" key="3">
    <source>
        <dbReference type="Proteomes" id="UP000722165"/>
    </source>
</evidence>
<name>A0ABS6NLH8_9BURK</name>
<reference evidence="2 3" key="1">
    <citation type="submission" date="2021-06" db="EMBL/GenBank/DDBJ databases">
        <authorList>
            <person name="Lu T."/>
            <person name="Wang Q."/>
            <person name="Han X."/>
        </authorList>
    </citation>
    <scope>NUCLEOTIDE SEQUENCE [LARGE SCALE GENOMIC DNA]</scope>
    <source>
        <strain evidence="2 3">LAM0050</strain>
    </source>
</reference>
<gene>
    <name evidence="2" type="ORF">KU392_04265</name>
</gene>
<evidence type="ECO:0000313" key="2">
    <source>
        <dbReference type="EMBL" id="MBV4396473.1"/>
    </source>
</evidence>
<proteinExistence type="predicted"/>
<dbReference type="Pfam" id="PF04909">
    <property type="entry name" value="Amidohydro_2"/>
    <property type="match status" value="1"/>
</dbReference>
<accession>A0ABS6NLH8</accession>
<protein>
    <submittedName>
        <fullName evidence="2">Amidohydrolase</fullName>
    </submittedName>
</protein>
<evidence type="ECO:0000259" key="1">
    <source>
        <dbReference type="Pfam" id="PF04909"/>
    </source>
</evidence>
<dbReference type="RefSeq" id="WP_217734641.1">
    <property type="nucleotide sequence ID" value="NZ_JAHSPR010000002.1"/>
</dbReference>
<dbReference type="Proteomes" id="UP000722165">
    <property type="component" value="Unassembled WGS sequence"/>
</dbReference>
<dbReference type="InterPro" id="IPR032465">
    <property type="entry name" value="ACMSD"/>
</dbReference>
<dbReference type="InterPro" id="IPR006680">
    <property type="entry name" value="Amidohydro-rel"/>
</dbReference>
<comment type="caution">
    <text evidence="2">The sequence shown here is derived from an EMBL/GenBank/DDBJ whole genome shotgun (WGS) entry which is preliminary data.</text>
</comment>
<organism evidence="2 3">
    <name type="scientific">Advenella alkanexedens</name>
    <dbReference type="NCBI Taxonomy" id="1481665"/>
    <lineage>
        <taxon>Bacteria</taxon>
        <taxon>Pseudomonadati</taxon>
        <taxon>Pseudomonadota</taxon>
        <taxon>Betaproteobacteria</taxon>
        <taxon>Burkholderiales</taxon>
        <taxon>Alcaligenaceae</taxon>
    </lineage>
</organism>